<dbReference type="InParanoid" id="C1FJG2"/>
<evidence type="ECO:0000256" key="1">
    <source>
        <dbReference type="SAM" id="MobiDB-lite"/>
    </source>
</evidence>
<dbReference type="AlphaFoldDB" id="C1FJG2"/>
<dbReference type="EMBL" id="CP001577">
    <property type="protein sequence ID" value="ACO70587.1"/>
    <property type="molecule type" value="Genomic_DNA"/>
</dbReference>
<keyword evidence="3" id="KW-1185">Reference proteome</keyword>
<name>C1FJG2_MICCC</name>
<protein>
    <submittedName>
        <fullName evidence="2">Uncharacterized protein</fullName>
    </submittedName>
</protein>
<dbReference type="RefSeq" id="XP_002509329.1">
    <property type="nucleotide sequence ID" value="XM_002509283.1"/>
</dbReference>
<sequence>MVNNDTVAAKSASDDRWNRWRGDGKKTRVHTVQIWALWWPQTLVGGATDFPTPFPLQDNEMRFTFLARTLLGHRNPGTLVESTGVPTFPFTVTPVREAIIPALSTVSNAYIEFDGPLDVVRKQLMRGAKQYRAPDTKFFLRCAS</sequence>
<feature type="region of interest" description="Disordered" evidence="1">
    <location>
        <begin position="1"/>
        <end position="20"/>
    </location>
</feature>
<accession>C1FJG2</accession>
<gene>
    <name evidence="2" type="ORF">MICPUN_109258</name>
</gene>
<dbReference type="Proteomes" id="UP000002009">
    <property type="component" value="Chromosome 12"/>
</dbReference>
<organism evidence="2 3">
    <name type="scientific">Micromonas commoda (strain RCC299 / NOUM17 / CCMP2709)</name>
    <name type="common">Picoplanktonic green alga</name>
    <dbReference type="NCBI Taxonomy" id="296587"/>
    <lineage>
        <taxon>Eukaryota</taxon>
        <taxon>Viridiplantae</taxon>
        <taxon>Chlorophyta</taxon>
        <taxon>Mamiellophyceae</taxon>
        <taxon>Mamiellales</taxon>
        <taxon>Mamiellaceae</taxon>
        <taxon>Micromonas</taxon>
    </lineage>
</organism>
<dbReference type="KEGG" id="mis:MICPUN_109258"/>
<proteinExistence type="predicted"/>
<evidence type="ECO:0000313" key="3">
    <source>
        <dbReference type="Proteomes" id="UP000002009"/>
    </source>
</evidence>
<evidence type="ECO:0000313" key="2">
    <source>
        <dbReference type="EMBL" id="ACO70587.1"/>
    </source>
</evidence>
<dbReference type="GeneID" id="8248214"/>
<reference evidence="2 3" key="1">
    <citation type="journal article" date="2009" name="Science">
        <title>Green evolution and dynamic adaptations revealed by genomes of the marine picoeukaryotes Micromonas.</title>
        <authorList>
            <person name="Worden A.Z."/>
            <person name="Lee J.H."/>
            <person name="Mock T."/>
            <person name="Rouze P."/>
            <person name="Simmons M.P."/>
            <person name="Aerts A.L."/>
            <person name="Allen A.E."/>
            <person name="Cuvelier M.L."/>
            <person name="Derelle E."/>
            <person name="Everett M.V."/>
            <person name="Foulon E."/>
            <person name="Grimwood J."/>
            <person name="Gundlach H."/>
            <person name="Henrissat B."/>
            <person name="Napoli C."/>
            <person name="McDonald S.M."/>
            <person name="Parker M.S."/>
            <person name="Rombauts S."/>
            <person name="Salamov A."/>
            <person name="Von Dassow P."/>
            <person name="Badger J.H."/>
            <person name="Coutinho P.M."/>
            <person name="Demir E."/>
            <person name="Dubchak I."/>
            <person name="Gentemann C."/>
            <person name="Eikrem W."/>
            <person name="Gready J.E."/>
            <person name="John U."/>
            <person name="Lanier W."/>
            <person name="Lindquist E.A."/>
            <person name="Lucas S."/>
            <person name="Mayer K.F."/>
            <person name="Moreau H."/>
            <person name="Not F."/>
            <person name="Otillar R."/>
            <person name="Panaud O."/>
            <person name="Pangilinan J."/>
            <person name="Paulsen I."/>
            <person name="Piegu B."/>
            <person name="Poliakov A."/>
            <person name="Robbens S."/>
            <person name="Schmutz J."/>
            <person name="Toulza E."/>
            <person name="Wyss T."/>
            <person name="Zelensky A."/>
            <person name="Zhou K."/>
            <person name="Armbrust E.V."/>
            <person name="Bhattacharya D."/>
            <person name="Goodenough U.W."/>
            <person name="Van de Peer Y."/>
            <person name="Grigoriev I.V."/>
        </authorList>
    </citation>
    <scope>NUCLEOTIDE SEQUENCE [LARGE SCALE GENOMIC DNA]</scope>
    <source>
        <strain evidence="3">RCC299 / NOUM17</strain>
    </source>
</reference>